<organism evidence="3 4">
    <name type="scientific">Archangium lansingense</name>
    <dbReference type="NCBI Taxonomy" id="2995310"/>
    <lineage>
        <taxon>Bacteria</taxon>
        <taxon>Pseudomonadati</taxon>
        <taxon>Myxococcota</taxon>
        <taxon>Myxococcia</taxon>
        <taxon>Myxococcales</taxon>
        <taxon>Cystobacterineae</taxon>
        <taxon>Archangiaceae</taxon>
        <taxon>Archangium</taxon>
    </lineage>
</organism>
<comment type="caution">
    <text evidence="3">The sequence shown here is derived from an EMBL/GenBank/DDBJ whole genome shotgun (WGS) entry which is preliminary data.</text>
</comment>
<gene>
    <name evidence="3" type="ORF">OV287_14320</name>
</gene>
<evidence type="ECO:0000259" key="2">
    <source>
        <dbReference type="Pfam" id="PF00149"/>
    </source>
</evidence>
<evidence type="ECO:0000313" key="4">
    <source>
        <dbReference type="Proteomes" id="UP001207654"/>
    </source>
</evidence>
<name>A0ABT4A1Z5_9BACT</name>
<protein>
    <recommendedName>
        <fullName evidence="2">Calcineurin-like phosphoesterase domain-containing protein</fullName>
    </recommendedName>
</protein>
<dbReference type="Pfam" id="PF00149">
    <property type="entry name" value="Metallophos"/>
    <property type="match status" value="1"/>
</dbReference>
<dbReference type="Proteomes" id="UP001207654">
    <property type="component" value="Unassembled WGS sequence"/>
</dbReference>
<reference evidence="3 4" key="1">
    <citation type="submission" date="2022-11" db="EMBL/GenBank/DDBJ databases">
        <title>Minimal conservation of predation-associated metabolite biosynthetic gene clusters underscores biosynthetic potential of Myxococcota including descriptions for ten novel species: Archangium lansinium sp. nov., Myxococcus landrumus sp. nov., Nannocystis bai.</title>
        <authorList>
            <person name="Ahearne A."/>
            <person name="Stevens C."/>
            <person name="Phillips K."/>
        </authorList>
    </citation>
    <scope>NUCLEOTIDE SEQUENCE [LARGE SCALE GENOMIC DNA]</scope>
    <source>
        <strain evidence="3 4">MIWBW</strain>
    </source>
</reference>
<dbReference type="SUPFAM" id="SSF56300">
    <property type="entry name" value="Metallo-dependent phosphatases"/>
    <property type="match status" value="1"/>
</dbReference>
<evidence type="ECO:0000313" key="3">
    <source>
        <dbReference type="EMBL" id="MCY1075655.1"/>
    </source>
</evidence>
<proteinExistence type="predicted"/>
<keyword evidence="4" id="KW-1185">Reference proteome</keyword>
<dbReference type="Gene3D" id="3.60.21.10">
    <property type="match status" value="1"/>
</dbReference>
<dbReference type="InterPro" id="IPR004843">
    <property type="entry name" value="Calcineurin-like_PHP"/>
</dbReference>
<feature type="domain" description="Calcineurin-like phosphoesterase" evidence="2">
    <location>
        <begin position="34"/>
        <end position="236"/>
    </location>
</feature>
<accession>A0ABT4A1Z5</accession>
<dbReference type="EMBL" id="JAPNKA010000001">
    <property type="protein sequence ID" value="MCY1075655.1"/>
    <property type="molecule type" value="Genomic_DNA"/>
</dbReference>
<sequence>MAKSLEKYQRQIAKGLERAFQEPSHGMAVELDSLRLIILSDLHRGARDGADDFQRCERAFNAALAYYFRAGYTLCLLGDVEELWECRPGTVLQKYQHSFELERKFRQEGRYWRFWGNHDDLWSFPKAVQKYLGTVGLDGPIWESLRLEVRDQGTRLGELFFVHGHQGTTSSDRFGRVSRLFVRYVWRNLQRLTKMASTTPARDWVLRQKHDQAMYRWALTRRETGMILFAGHTHRPVFKAENLVDKLTRELEELERRPDGPKLLEQRQALEAELEWVRASQFQAPEAILMEAPSYFNTGCCSFGDGDVTGLEIADGKIQLVRWPDDADQPRPRVLNDEPADLRQCFEELRGSRRLPGGVEVPLQPGVSPEGTALH</sequence>
<dbReference type="InterPro" id="IPR029052">
    <property type="entry name" value="Metallo-depent_PP-like"/>
</dbReference>
<evidence type="ECO:0000256" key="1">
    <source>
        <dbReference type="SAM" id="MobiDB-lite"/>
    </source>
</evidence>
<feature type="region of interest" description="Disordered" evidence="1">
    <location>
        <begin position="356"/>
        <end position="375"/>
    </location>
</feature>
<dbReference type="RefSeq" id="WP_267534576.1">
    <property type="nucleotide sequence ID" value="NZ_JAPNKA010000001.1"/>
</dbReference>